<sequence>MDADTVPQVTAQTMTRARAEILKFDSPYPLTYQEEAFIVGSYIKVAVEPKAIYPAICYVDTAVLVIYQDGTTDFASGKLPT</sequence>
<dbReference type="PATRIC" id="fig|1050174.4.peg.2515"/>
<dbReference type="Proteomes" id="UP000035368">
    <property type="component" value="Chromosome"/>
</dbReference>
<dbReference type="EMBL" id="CP011541">
    <property type="protein sequence ID" value="AKK04313.1"/>
    <property type="molecule type" value="Genomic_DNA"/>
</dbReference>
<dbReference type="AlphaFoldDB" id="A0A0G3GXQ7"/>
<dbReference type="KEGG" id="cei:CEPID_12455"/>
<dbReference type="STRING" id="1050174.CEPID_12455"/>
<name>A0A0G3GXQ7_9CORY</name>
<gene>
    <name evidence="1" type="ORF">CEPID_12455</name>
</gene>
<accession>A0A0G3GXQ7</accession>
<proteinExistence type="predicted"/>
<keyword evidence="2" id="KW-1185">Reference proteome</keyword>
<evidence type="ECO:0000313" key="2">
    <source>
        <dbReference type="Proteomes" id="UP000035368"/>
    </source>
</evidence>
<reference evidence="1 2" key="1">
    <citation type="submission" date="2015-05" db="EMBL/GenBank/DDBJ databases">
        <title>Complete genome sequence of Corynebacterium epidermidicanis DSM 45586, isolated from the skin of a dog suffering from pruritus.</title>
        <authorList>
            <person name="Ruckert C."/>
            <person name="Albersmeier A."/>
            <person name="Winkler A."/>
            <person name="Tauch A."/>
        </authorList>
    </citation>
    <scope>NUCLEOTIDE SEQUENCE [LARGE SCALE GENOMIC DNA]</scope>
    <source>
        <strain evidence="1 2">DSM 45586</strain>
    </source>
</reference>
<protein>
    <submittedName>
        <fullName evidence="1">Uncharacterized protein</fullName>
    </submittedName>
</protein>
<organism evidence="1 2">
    <name type="scientific">Corynebacterium epidermidicanis</name>
    <dbReference type="NCBI Taxonomy" id="1050174"/>
    <lineage>
        <taxon>Bacteria</taxon>
        <taxon>Bacillati</taxon>
        <taxon>Actinomycetota</taxon>
        <taxon>Actinomycetes</taxon>
        <taxon>Mycobacteriales</taxon>
        <taxon>Corynebacteriaceae</taxon>
        <taxon>Corynebacterium</taxon>
    </lineage>
</organism>
<evidence type="ECO:0000313" key="1">
    <source>
        <dbReference type="EMBL" id="AKK04313.1"/>
    </source>
</evidence>